<organism evidence="1 2">
    <name type="scientific">Aduncisulcus paluster</name>
    <dbReference type="NCBI Taxonomy" id="2918883"/>
    <lineage>
        <taxon>Eukaryota</taxon>
        <taxon>Metamonada</taxon>
        <taxon>Carpediemonas-like organisms</taxon>
        <taxon>Aduncisulcus</taxon>
    </lineage>
</organism>
<dbReference type="Proteomes" id="UP001057375">
    <property type="component" value="Unassembled WGS sequence"/>
</dbReference>
<protein>
    <submittedName>
        <fullName evidence="1">Uncharacterized protein</fullName>
    </submittedName>
</protein>
<sequence length="353" mass="40308">MGCSSSKATQLSSDIKEIIIPNFTTIESTIYGKVVSSSAKSMILGESSHCGKKYSDISIPFSEHSGASKISGIYVCVSKVPNDAKLLRIYFHERDAIHRYQFSLPSVEQGSWFLLPIDNDRLRSVTKCFIRGYDSSGNDSFALNSLIFVRDETAVEAEMRQGRELTEKFEETVSTFLRTGDRFSCPIPRDDPRVRAPSFFKVSAGDNSLHTFSKWYDKSAWARKMLRGQSEVSLSHIYVPFRIPSNLECAYICLHKDFHPLSIKATIFDREGVPYYRKYRFTPLKNEYEWHRISIELDDVVSVDVQLQVGTEKMKFSRRSCISSLLFLSKEGTIQPVQKLMSTIVNKMSSFFF</sequence>
<evidence type="ECO:0000313" key="1">
    <source>
        <dbReference type="EMBL" id="GKT33071.1"/>
    </source>
</evidence>
<name>A0ABQ5KKN4_9EUKA</name>
<evidence type="ECO:0000313" key="2">
    <source>
        <dbReference type="Proteomes" id="UP001057375"/>
    </source>
</evidence>
<reference evidence="1" key="1">
    <citation type="submission" date="2022-03" db="EMBL/GenBank/DDBJ databases">
        <title>Draft genome sequence of Aduncisulcus paluster, a free-living microaerophilic Fornicata.</title>
        <authorList>
            <person name="Yuyama I."/>
            <person name="Kume K."/>
            <person name="Tamura T."/>
            <person name="Inagaki Y."/>
            <person name="Hashimoto T."/>
        </authorList>
    </citation>
    <scope>NUCLEOTIDE SEQUENCE</scope>
    <source>
        <strain evidence="1">NY0171</strain>
    </source>
</reference>
<comment type="caution">
    <text evidence="1">The sequence shown here is derived from an EMBL/GenBank/DDBJ whole genome shotgun (WGS) entry which is preliminary data.</text>
</comment>
<keyword evidence="2" id="KW-1185">Reference proteome</keyword>
<proteinExistence type="predicted"/>
<dbReference type="EMBL" id="BQXS01010126">
    <property type="protein sequence ID" value="GKT33071.1"/>
    <property type="molecule type" value="Genomic_DNA"/>
</dbReference>
<accession>A0ABQ5KKN4</accession>
<gene>
    <name evidence="1" type="ORF">ADUPG1_007088</name>
</gene>